<gene>
    <name evidence="1" type="ORF">Aam_045_015</name>
</gene>
<dbReference type="Gene3D" id="3.40.50.12500">
    <property type="match status" value="1"/>
</dbReference>
<dbReference type="PANTHER" id="PTHR40267">
    <property type="entry name" value="BLR3294 PROTEIN"/>
    <property type="match status" value="1"/>
</dbReference>
<dbReference type="Proteomes" id="UP000032668">
    <property type="component" value="Unassembled WGS sequence"/>
</dbReference>
<dbReference type="Pfam" id="PF17645">
    <property type="entry name" value="Amdase"/>
    <property type="match status" value="1"/>
</dbReference>
<dbReference type="EMBL" id="BANC01000044">
    <property type="protein sequence ID" value="GAN80341.1"/>
    <property type="molecule type" value="Genomic_DNA"/>
</dbReference>
<protein>
    <submittedName>
        <fullName evidence="1">Asp/Glu racemase</fullName>
    </submittedName>
</protein>
<evidence type="ECO:0000313" key="1">
    <source>
        <dbReference type="EMBL" id="GAN80341.1"/>
    </source>
</evidence>
<name>A0A0D6PG26_9PROT</name>
<keyword evidence="2" id="KW-1185">Reference proteome</keyword>
<dbReference type="PANTHER" id="PTHR40267:SF1">
    <property type="entry name" value="BLR3294 PROTEIN"/>
    <property type="match status" value="1"/>
</dbReference>
<dbReference type="PIRSF" id="PIRSF015736">
    <property type="entry name" value="MI"/>
    <property type="match status" value="1"/>
</dbReference>
<dbReference type="OrthoDB" id="9816064at2"/>
<comment type="caution">
    <text evidence="1">The sequence shown here is derived from an EMBL/GenBank/DDBJ whole genome shotgun (WGS) entry which is preliminary data.</text>
</comment>
<dbReference type="InterPro" id="IPR026286">
    <property type="entry name" value="MaiA/AMDase"/>
</dbReference>
<dbReference type="InterPro" id="IPR053714">
    <property type="entry name" value="Iso_Racemase_Enz_sf"/>
</dbReference>
<dbReference type="AlphaFoldDB" id="A0A0D6PG26"/>
<dbReference type="STRING" id="1120923.SAMN02746095_00050"/>
<proteinExistence type="predicted"/>
<dbReference type="RefSeq" id="WP_048878756.1">
    <property type="nucleotide sequence ID" value="NZ_BANC01000044.1"/>
</dbReference>
<reference evidence="1 2" key="1">
    <citation type="submission" date="2012-11" db="EMBL/GenBank/DDBJ databases">
        <title>Whole genome sequence of Acidocella aminolytica 101 = DSM 11237.</title>
        <authorList>
            <person name="Azuma Y."/>
            <person name="Higashiura N."/>
            <person name="Hirakawa H."/>
            <person name="Matsushita K."/>
        </authorList>
    </citation>
    <scope>NUCLEOTIDE SEQUENCE [LARGE SCALE GENOMIC DNA]</scope>
    <source>
        <strain evidence="2">101 / DSM 11237</strain>
    </source>
</reference>
<organism evidence="1 2">
    <name type="scientific">Acidocella aminolytica 101 = DSM 11237</name>
    <dbReference type="NCBI Taxonomy" id="1120923"/>
    <lineage>
        <taxon>Bacteria</taxon>
        <taxon>Pseudomonadati</taxon>
        <taxon>Pseudomonadota</taxon>
        <taxon>Alphaproteobacteria</taxon>
        <taxon>Acetobacterales</taxon>
        <taxon>Acidocellaceae</taxon>
        <taxon>Acidocella</taxon>
    </lineage>
</organism>
<evidence type="ECO:0000313" key="2">
    <source>
        <dbReference type="Proteomes" id="UP000032668"/>
    </source>
</evidence>
<accession>A0A0D6PG26</accession>
<sequence>MPSNVRLGMLTPSSNTVLEPMSTRIVAGLPHVSVHFSRFRVVEISLKEQMLAQFDEDVIMQAVERLAEARVDVIAWNGTSSGWLGLERDETLCRRIKAATGIPATTSMLALNEVFAASGVRNYGLITPYTDDVQARILSTYEGLGYRCASEVHFRLQENFSFAEVGDATILDAARQVALHKPDAIAVICTNLRAAHLAEPLEQEYGIPVYDTVSTAVWGSLRIAGIPTNLVTGWGSLFQKPWLNQTRKAI</sequence>